<proteinExistence type="predicted"/>
<evidence type="ECO:0000256" key="1">
    <source>
        <dbReference type="SAM" id="SignalP"/>
    </source>
</evidence>
<protein>
    <recommendedName>
        <fullName evidence="4">Sulfatase</fullName>
    </recommendedName>
</protein>
<comment type="caution">
    <text evidence="2">The sequence shown here is derived from an EMBL/GenBank/DDBJ whole genome shotgun (WGS) entry which is preliminary data.</text>
</comment>
<keyword evidence="3" id="KW-1185">Reference proteome</keyword>
<accession>A0A9P6FNU9</accession>
<dbReference type="PANTHER" id="PTHR10974">
    <property type="entry name" value="FI08016P-RELATED"/>
    <property type="match status" value="1"/>
</dbReference>
<dbReference type="Gene3D" id="3.40.720.10">
    <property type="entry name" value="Alkaline Phosphatase, subunit A"/>
    <property type="match status" value="1"/>
</dbReference>
<reference evidence="2" key="1">
    <citation type="journal article" date="2020" name="Fungal Divers.">
        <title>Resolving the Mortierellaceae phylogeny through synthesis of multi-gene phylogenetics and phylogenomics.</title>
        <authorList>
            <person name="Vandepol N."/>
            <person name="Liber J."/>
            <person name="Desiro A."/>
            <person name="Na H."/>
            <person name="Kennedy M."/>
            <person name="Barry K."/>
            <person name="Grigoriev I.V."/>
            <person name="Miller A.N."/>
            <person name="O'Donnell K."/>
            <person name="Stajich J.E."/>
            <person name="Bonito G."/>
        </authorList>
    </citation>
    <scope>NUCLEOTIDE SEQUENCE</scope>
    <source>
        <strain evidence="2">KOD1015</strain>
    </source>
</reference>
<organism evidence="2 3">
    <name type="scientific">Lunasporangiospora selenospora</name>
    <dbReference type="NCBI Taxonomy" id="979761"/>
    <lineage>
        <taxon>Eukaryota</taxon>
        <taxon>Fungi</taxon>
        <taxon>Fungi incertae sedis</taxon>
        <taxon>Mucoromycota</taxon>
        <taxon>Mortierellomycotina</taxon>
        <taxon>Mortierellomycetes</taxon>
        <taxon>Mortierellales</taxon>
        <taxon>Mortierellaceae</taxon>
        <taxon>Lunasporangiospora</taxon>
    </lineage>
</organism>
<evidence type="ECO:0008006" key="4">
    <source>
        <dbReference type="Google" id="ProtNLM"/>
    </source>
</evidence>
<dbReference type="GO" id="GO:0005615">
    <property type="term" value="C:extracellular space"/>
    <property type="evidence" value="ECO:0007669"/>
    <property type="project" value="TreeGrafter"/>
</dbReference>
<sequence>MVLATMFLLYYRSIWGDGANGARLLYGRVPVIGTTEHSRLLCEWVGFNLPVIDLLPNHIQTFWAGSQTCSEMQGIEAEWSYDGILTIECTSTAFKDSGASPTYELLPSAKEWPAEEKFMHTFNKKFFERVERKNYTEPVLVNSPSTEAIVAKCGPEGSKLLLRLVRQESNLERVKAILKVQKEMEQSTETVSENEMVDVLHGQGSDQDGSASRKPNVLILYMDAVSRRQFYRRLAKTASTIERLDRTADGGLQLHEFFRYHSVGLNTNDNTRTLYTNFTKPQDPLVLPIWKDFYEAGYITSRVEDDCEDWSTDHIAVSTSKYFDHELQAPFCLPPYYAIEGNPYGNFNGPNSIIPRCMHGKNVHKFAFEYMNQFRREYKDTPWFQMGALIEGHEGTGEVLLSLDNDMAEFIKGLEKDGTLENTIVFMMADHGLHMGINFMFTPNGRIEHMNPYLSMILPPSVTKKYPSLARGLKHNQQSLITAHEIHSTLKLIASGNMPEKGDQDEVDGGIWRRGTLFDEELNPARTCEEALVPEEFCRCRAPS</sequence>
<dbReference type="Pfam" id="PF02995">
    <property type="entry name" value="DUF229"/>
    <property type="match status" value="1"/>
</dbReference>
<dbReference type="InterPro" id="IPR004245">
    <property type="entry name" value="DUF229"/>
</dbReference>
<dbReference type="PANTHER" id="PTHR10974:SF1">
    <property type="entry name" value="FI08016P-RELATED"/>
    <property type="match status" value="1"/>
</dbReference>
<evidence type="ECO:0000313" key="3">
    <source>
        <dbReference type="Proteomes" id="UP000780801"/>
    </source>
</evidence>
<gene>
    <name evidence="2" type="ORF">BGW38_006334</name>
</gene>
<dbReference type="InterPro" id="IPR017850">
    <property type="entry name" value="Alkaline_phosphatase_core_sf"/>
</dbReference>
<dbReference type="OrthoDB" id="413313at2759"/>
<dbReference type="EMBL" id="JAABOA010004033">
    <property type="protein sequence ID" value="KAF9578075.1"/>
    <property type="molecule type" value="Genomic_DNA"/>
</dbReference>
<name>A0A9P6FNU9_9FUNG</name>
<evidence type="ECO:0000313" key="2">
    <source>
        <dbReference type="EMBL" id="KAF9578075.1"/>
    </source>
</evidence>
<keyword evidence="1" id="KW-0732">Signal</keyword>
<feature type="signal peptide" evidence="1">
    <location>
        <begin position="1"/>
        <end position="16"/>
    </location>
</feature>
<dbReference type="Proteomes" id="UP000780801">
    <property type="component" value="Unassembled WGS sequence"/>
</dbReference>
<dbReference type="AlphaFoldDB" id="A0A9P6FNU9"/>
<dbReference type="SUPFAM" id="SSF53649">
    <property type="entry name" value="Alkaline phosphatase-like"/>
    <property type="match status" value="1"/>
</dbReference>
<feature type="chain" id="PRO_5040301898" description="Sulfatase" evidence="1">
    <location>
        <begin position="17"/>
        <end position="544"/>
    </location>
</feature>